<organism evidence="1 2">
    <name type="scientific">Tagetes erecta</name>
    <name type="common">African marigold</name>
    <dbReference type="NCBI Taxonomy" id="13708"/>
    <lineage>
        <taxon>Eukaryota</taxon>
        <taxon>Viridiplantae</taxon>
        <taxon>Streptophyta</taxon>
        <taxon>Embryophyta</taxon>
        <taxon>Tracheophyta</taxon>
        <taxon>Spermatophyta</taxon>
        <taxon>Magnoliopsida</taxon>
        <taxon>eudicotyledons</taxon>
        <taxon>Gunneridae</taxon>
        <taxon>Pentapetalae</taxon>
        <taxon>asterids</taxon>
        <taxon>campanulids</taxon>
        <taxon>Asterales</taxon>
        <taxon>Asteraceae</taxon>
        <taxon>Asteroideae</taxon>
        <taxon>Heliantheae alliance</taxon>
        <taxon>Tageteae</taxon>
        <taxon>Tagetes</taxon>
    </lineage>
</organism>
<dbReference type="AlphaFoldDB" id="A0AAD8K2W5"/>
<comment type="caution">
    <text evidence="1">The sequence shown here is derived from an EMBL/GenBank/DDBJ whole genome shotgun (WGS) entry which is preliminary data.</text>
</comment>
<evidence type="ECO:0000313" key="1">
    <source>
        <dbReference type="EMBL" id="KAK1413306.1"/>
    </source>
</evidence>
<keyword evidence="2" id="KW-1185">Reference proteome</keyword>
<sequence length="162" mass="18300">MLISFCLLVKVFDQTKFNSTFCCYCLWSRSNKEDEEGPCHHLTGSGVVLTRKTKRAAACLSHGKVVHELQILHLVSPTPFSLRGEGVVDEICNKEDKFARSPLLVKQGRETRVWVEVNLLVFDIETKPHREEIVTDDQVHRVVIVIAAHKSGLDIMKGETES</sequence>
<proteinExistence type="predicted"/>
<protein>
    <submittedName>
        <fullName evidence="1">Uncharacterized protein</fullName>
    </submittedName>
</protein>
<evidence type="ECO:0000313" key="2">
    <source>
        <dbReference type="Proteomes" id="UP001229421"/>
    </source>
</evidence>
<accession>A0AAD8K2W5</accession>
<dbReference type="Proteomes" id="UP001229421">
    <property type="component" value="Unassembled WGS sequence"/>
</dbReference>
<dbReference type="EMBL" id="JAUHHV010000009">
    <property type="protein sequence ID" value="KAK1413306.1"/>
    <property type="molecule type" value="Genomic_DNA"/>
</dbReference>
<gene>
    <name evidence="1" type="ORF">QVD17_35078</name>
</gene>
<name>A0AAD8K2W5_TARER</name>
<reference evidence="1" key="1">
    <citation type="journal article" date="2023" name="bioRxiv">
        <title>Improved chromosome-level genome assembly for marigold (Tagetes erecta).</title>
        <authorList>
            <person name="Jiang F."/>
            <person name="Yuan L."/>
            <person name="Wang S."/>
            <person name="Wang H."/>
            <person name="Xu D."/>
            <person name="Wang A."/>
            <person name="Fan W."/>
        </authorList>
    </citation>
    <scope>NUCLEOTIDE SEQUENCE</scope>
    <source>
        <strain evidence="1">WSJ</strain>
        <tissue evidence="1">Leaf</tissue>
    </source>
</reference>